<keyword evidence="7" id="KW-0479">Metal-binding</keyword>
<feature type="chain" id="PRO_5024937488" description="laccase" evidence="12">
    <location>
        <begin position="19"/>
        <end position="528"/>
    </location>
</feature>
<evidence type="ECO:0000256" key="2">
    <source>
        <dbReference type="ARBA" id="ARBA00001935"/>
    </source>
</evidence>
<comment type="subcellular location">
    <subcellularLocation>
        <location evidence="3">Secreted</location>
    </subcellularLocation>
</comment>
<dbReference type="EMBL" id="MN117956">
    <property type="protein sequence ID" value="QGJ16927.1"/>
    <property type="molecule type" value="Genomic_DNA"/>
</dbReference>
<sequence>MNFLLSIATLGLGLQAYAVMIGPSATLVIGNKNIAPDGIKRSAVLAGTSLDTLSFPGPVIRATKGDTLSLNVVNQLTDATMLMGTSIHWHGFHQKGTSWADGVVGVTQCPIAPGHSFLYQFPTANQAGTFWYHSHYSTQYCDGLRGALIVYDPTDPYRTWYDIDDESTIITLADWYHKAAPLQTLRTAKEDSVLINGQGRVPGDKTTDSTPLSVINIIPQKRYRFRLISISCDPAFSFSIDGHSMTVIEADSQSVQPLTVNEITIFAGQRYSFILYANNPVGNYWIRSQPTYPDDGIQGYAGGINSAILRYSGAPAVNPTTKKASITIPLVEADLRPLYSPAAPGLPSPGAADVNIKLDISYNSPSETFFVNNSTFPEVPVPVLLQILSGAQSANDLLPAGSVYTLPPNKVIEISMPGGRPGSPHPMHLHGHDFSVVRSAGSNRYNYANPVRRDVVNIGMEDTDNVTIRFKTDNSGPWILHCHIDWHIEAGLAVVFTEDIPSIQFSNPPPAWDQLCPIFNAIPPQKFH</sequence>
<name>A0A649UQI5_PSICU</name>
<evidence type="ECO:0000256" key="6">
    <source>
        <dbReference type="ARBA" id="ARBA00022525"/>
    </source>
</evidence>
<dbReference type="Gene3D" id="2.60.40.420">
    <property type="entry name" value="Cupredoxins - blue copper proteins"/>
    <property type="match status" value="3"/>
</dbReference>
<evidence type="ECO:0000256" key="11">
    <source>
        <dbReference type="ARBA" id="ARBA00023180"/>
    </source>
</evidence>
<dbReference type="SMR" id="A0A649UQI5"/>
<dbReference type="FunFam" id="2.60.40.420:FF:000045">
    <property type="entry name" value="Laccase 2"/>
    <property type="match status" value="1"/>
</dbReference>
<dbReference type="PANTHER" id="PTHR11709:SF394">
    <property type="entry name" value="FI03373P-RELATED"/>
    <property type="match status" value="1"/>
</dbReference>
<evidence type="ECO:0000259" key="14">
    <source>
        <dbReference type="Pfam" id="PF07731"/>
    </source>
</evidence>
<evidence type="ECO:0000256" key="10">
    <source>
        <dbReference type="ARBA" id="ARBA00023157"/>
    </source>
</evidence>
<evidence type="ECO:0000256" key="9">
    <source>
        <dbReference type="ARBA" id="ARBA00023008"/>
    </source>
</evidence>
<comment type="similarity">
    <text evidence="4">Belongs to the multicopper oxidase family.</text>
</comment>
<dbReference type="PANTHER" id="PTHR11709">
    <property type="entry name" value="MULTI-COPPER OXIDASE"/>
    <property type="match status" value="1"/>
</dbReference>
<keyword evidence="11" id="KW-0325">Glycoprotein</keyword>
<keyword evidence="8" id="KW-0560">Oxidoreductase</keyword>
<dbReference type="Pfam" id="PF07732">
    <property type="entry name" value="Cu-oxidase_3"/>
    <property type="match status" value="1"/>
</dbReference>
<dbReference type="InterPro" id="IPR001117">
    <property type="entry name" value="Cu-oxidase_2nd"/>
</dbReference>
<dbReference type="InterPro" id="IPR002355">
    <property type="entry name" value="Cu_oxidase_Cu_BS"/>
</dbReference>
<keyword evidence="9" id="KW-0186">Copper</keyword>
<comment type="cofactor">
    <cofactor evidence="2">
        <name>Cu cation</name>
        <dbReference type="ChEBI" id="CHEBI:23378"/>
    </cofactor>
</comment>
<evidence type="ECO:0000256" key="5">
    <source>
        <dbReference type="ARBA" id="ARBA00012297"/>
    </source>
</evidence>
<evidence type="ECO:0000256" key="8">
    <source>
        <dbReference type="ARBA" id="ARBA00023002"/>
    </source>
</evidence>
<accession>A0A649UQI5</accession>
<feature type="domain" description="Plastocyanin-like" evidence="14">
    <location>
        <begin position="380"/>
        <end position="499"/>
    </location>
</feature>
<keyword evidence="10" id="KW-1015">Disulfide bond</keyword>
<dbReference type="GO" id="GO:0052716">
    <property type="term" value="F:hydroquinone:oxygen oxidoreductase activity"/>
    <property type="evidence" value="ECO:0007669"/>
    <property type="project" value="UniProtKB-EC"/>
</dbReference>
<dbReference type="InterPro" id="IPR008972">
    <property type="entry name" value="Cupredoxin"/>
</dbReference>
<evidence type="ECO:0000256" key="1">
    <source>
        <dbReference type="ARBA" id="ARBA00000349"/>
    </source>
</evidence>
<evidence type="ECO:0000313" key="16">
    <source>
        <dbReference type="EMBL" id="QGJ16927.1"/>
    </source>
</evidence>
<dbReference type="Pfam" id="PF00394">
    <property type="entry name" value="Cu-oxidase"/>
    <property type="match status" value="1"/>
</dbReference>
<organism evidence="16">
    <name type="scientific">Psilocybe cubensis</name>
    <name type="common">Psychedelic mushroom</name>
    <name type="synonym">Stropharia cubensis</name>
    <dbReference type="NCBI Taxonomy" id="181762"/>
    <lineage>
        <taxon>Eukaryota</taxon>
        <taxon>Fungi</taxon>
        <taxon>Dikarya</taxon>
        <taxon>Basidiomycota</taxon>
        <taxon>Agaricomycotina</taxon>
        <taxon>Agaricomycetes</taxon>
        <taxon>Agaricomycetidae</taxon>
        <taxon>Agaricales</taxon>
        <taxon>Agaricineae</taxon>
        <taxon>Strophariaceae</taxon>
        <taxon>Psilocybe</taxon>
    </lineage>
</organism>
<proteinExistence type="inferred from homology"/>
<dbReference type="PROSITE" id="PS00079">
    <property type="entry name" value="MULTICOPPER_OXIDASE1"/>
    <property type="match status" value="2"/>
</dbReference>
<evidence type="ECO:0000259" key="15">
    <source>
        <dbReference type="Pfam" id="PF07732"/>
    </source>
</evidence>
<dbReference type="CDD" id="cd13903">
    <property type="entry name" value="CuRO_3_Tv-LCC_like"/>
    <property type="match status" value="1"/>
</dbReference>
<keyword evidence="12" id="KW-0732">Signal</keyword>
<dbReference type="CDD" id="cd13856">
    <property type="entry name" value="CuRO_1_Tv-LCC_like"/>
    <property type="match status" value="1"/>
</dbReference>
<dbReference type="Pfam" id="PF07731">
    <property type="entry name" value="Cu-oxidase_2"/>
    <property type="match status" value="1"/>
</dbReference>
<keyword evidence="6" id="KW-0964">Secreted</keyword>
<dbReference type="GO" id="GO:0005507">
    <property type="term" value="F:copper ion binding"/>
    <property type="evidence" value="ECO:0007669"/>
    <property type="project" value="InterPro"/>
</dbReference>
<dbReference type="InterPro" id="IPR033138">
    <property type="entry name" value="Cu_oxidase_CS"/>
</dbReference>
<dbReference type="PROSITE" id="PS00080">
    <property type="entry name" value="MULTICOPPER_OXIDASE2"/>
    <property type="match status" value="1"/>
</dbReference>
<feature type="domain" description="Plastocyanin-like" evidence="13">
    <location>
        <begin position="166"/>
        <end position="314"/>
    </location>
</feature>
<dbReference type="AlphaFoldDB" id="A0A649UQI5"/>
<dbReference type="InterPro" id="IPR011707">
    <property type="entry name" value="Cu-oxidase-like_N"/>
</dbReference>
<dbReference type="EC" id="1.10.3.2" evidence="5"/>
<feature type="domain" description="Plastocyanin-like" evidence="15">
    <location>
        <begin position="54"/>
        <end position="154"/>
    </location>
</feature>
<dbReference type="InterPro" id="IPR011706">
    <property type="entry name" value="Cu-oxidase_C"/>
</dbReference>
<dbReference type="SUPFAM" id="SSF49503">
    <property type="entry name" value="Cupredoxins"/>
    <property type="match status" value="3"/>
</dbReference>
<dbReference type="GO" id="GO:0005576">
    <property type="term" value="C:extracellular region"/>
    <property type="evidence" value="ECO:0007669"/>
    <property type="project" value="UniProtKB-SubCell"/>
</dbReference>
<comment type="catalytic activity">
    <reaction evidence="1">
        <text>4 hydroquinone + O2 = 4 benzosemiquinone + 2 H2O</text>
        <dbReference type="Rhea" id="RHEA:11276"/>
        <dbReference type="ChEBI" id="CHEBI:15377"/>
        <dbReference type="ChEBI" id="CHEBI:15379"/>
        <dbReference type="ChEBI" id="CHEBI:17594"/>
        <dbReference type="ChEBI" id="CHEBI:17977"/>
        <dbReference type="EC" id="1.10.3.2"/>
    </reaction>
</comment>
<evidence type="ECO:0000259" key="13">
    <source>
        <dbReference type="Pfam" id="PF00394"/>
    </source>
</evidence>
<dbReference type="InterPro" id="IPR045087">
    <property type="entry name" value="Cu-oxidase_fam"/>
</dbReference>
<reference evidence="16" key="1">
    <citation type="journal article" date="2019" name="Angew. Chem. Int. Ed. Engl.">
        <title>Injury-Triggered Blueing Reactions of Psilocybe 'Magic' Mushrooms.</title>
        <authorList>
            <person name="Lenz C."/>
            <person name="Wick J."/>
            <person name="Braga D."/>
            <person name="Garcia-Altares M."/>
            <person name="Lackner G."/>
            <person name="Hertweck C."/>
            <person name="Gressler M."/>
            <person name="Hoffmeister D."/>
        </authorList>
    </citation>
    <scope>NUCLEOTIDE SEQUENCE</scope>
    <source>
        <strain evidence="16">FSU12409</strain>
    </source>
</reference>
<gene>
    <name evidence="16" type="primary">psiL</name>
</gene>
<evidence type="ECO:0000256" key="4">
    <source>
        <dbReference type="ARBA" id="ARBA00010609"/>
    </source>
</evidence>
<feature type="signal peptide" evidence="12">
    <location>
        <begin position="1"/>
        <end position="18"/>
    </location>
</feature>
<evidence type="ECO:0000256" key="12">
    <source>
        <dbReference type="SAM" id="SignalP"/>
    </source>
</evidence>
<evidence type="ECO:0000256" key="7">
    <source>
        <dbReference type="ARBA" id="ARBA00022723"/>
    </source>
</evidence>
<protein>
    <recommendedName>
        <fullName evidence="5">laccase</fullName>
        <ecNumber evidence="5">1.10.3.2</ecNumber>
    </recommendedName>
</protein>
<evidence type="ECO:0000256" key="3">
    <source>
        <dbReference type="ARBA" id="ARBA00004613"/>
    </source>
</evidence>